<evidence type="ECO:0000256" key="3">
    <source>
        <dbReference type="ARBA" id="ARBA00022691"/>
    </source>
</evidence>
<dbReference type="PANTHER" id="PTHR11228">
    <property type="entry name" value="RADICAL SAM DOMAIN PROTEIN"/>
    <property type="match status" value="1"/>
</dbReference>
<evidence type="ECO:0000256" key="6">
    <source>
        <dbReference type="ARBA" id="ARBA00023014"/>
    </source>
</evidence>
<dbReference type="InterPro" id="IPR023885">
    <property type="entry name" value="4Fe4S-binding_SPASM_dom"/>
</dbReference>
<reference evidence="8 9" key="1">
    <citation type="submission" date="2012-10" db="EMBL/GenBank/DDBJ databases">
        <authorList>
            <person name="Genoscope - CEA"/>
        </authorList>
    </citation>
    <scope>NUCLEOTIDE SEQUENCE [LARGE SCALE GENOMIC DNA]</scope>
    <source>
        <strain evidence="9">AM13 / DSM 14728</strain>
    </source>
</reference>
<dbReference type="CDD" id="cd01335">
    <property type="entry name" value="Radical_SAM"/>
    <property type="match status" value="1"/>
</dbReference>
<dbReference type="InterPro" id="IPR050377">
    <property type="entry name" value="Radical_SAM_PqqE_MftC-like"/>
</dbReference>
<evidence type="ECO:0000256" key="4">
    <source>
        <dbReference type="ARBA" id="ARBA00022723"/>
    </source>
</evidence>
<dbReference type="PROSITE" id="PS51918">
    <property type="entry name" value="RADICAL_SAM"/>
    <property type="match status" value="1"/>
</dbReference>
<dbReference type="SUPFAM" id="SSF102114">
    <property type="entry name" value="Radical SAM enzymes"/>
    <property type="match status" value="1"/>
</dbReference>
<organism evidence="8 9">
    <name type="scientific">Maridesulfovibrio hydrothermalis AM13 = DSM 14728</name>
    <dbReference type="NCBI Taxonomy" id="1121451"/>
    <lineage>
        <taxon>Bacteria</taxon>
        <taxon>Pseudomonadati</taxon>
        <taxon>Thermodesulfobacteriota</taxon>
        <taxon>Desulfovibrionia</taxon>
        <taxon>Desulfovibrionales</taxon>
        <taxon>Desulfovibrionaceae</taxon>
        <taxon>Maridesulfovibrio</taxon>
    </lineage>
</organism>
<accession>L0RB85</accession>
<dbReference type="STRING" id="1121451.DESAM_21149"/>
<dbReference type="AlphaFoldDB" id="L0RB85"/>
<dbReference type="SFLD" id="SFLDG01067">
    <property type="entry name" value="SPASM/twitch_domain_containing"/>
    <property type="match status" value="1"/>
</dbReference>
<feature type="domain" description="Radical SAM core" evidence="7">
    <location>
        <begin position="22"/>
        <end position="241"/>
    </location>
</feature>
<evidence type="ECO:0000313" key="8">
    <source>
        <dbReference type="EMBL" id="CCO23430.1"/>
    </source>
</evidence>
<dbReference type="RefSeq" id="WP_015336034.1">
    <property type="nucleotide sequence ID" value="NC_020055.1"/>
</dbReference>
<protein>
    <submittedName>
        <fullName evidence="8">Radical SAM domain protein</fullName>
    </submittedName>
</protein>
<dbReference type="SFLD" id="SFLDS00029">
    <property type="entry name" value="Radical_SAM"/>
    <property type="match status" value="1"/>
</dbReference>
<evidence type="ECO:0000256" key="2">
    <source>
        <dbReference type="ARBA" id="ARBA00022485"/>
    </source>
</evidence>
<keyword evidence="4" id="KW-0479">Metal-binding</keyword>
<dbReference type="OrthoDB" id="9782387at2"/>
<dbReference type="InterPro" id="IPR013785">
    <property type="entry name" value="Aldolase_TIM"/>
</dbReference>
<keyword evidence="2" id="KW-0004">4Fe-4S</keyword>
<dbReference type="KEGG" id="dhy:DESAM_21149"/>
<dbReference type="GO" id="GO:0032324">
    <property type="term" value="P:molybdopterin cofactor biosynthetic process"/>
    <property type="evidence" value="ECO:0007669"/>
    <property type="project" value="UniProtKB-ARBA"/>
</dbReference>
<dbReference type="Proteomes" id="UP000010808">
    <property type="component" value="Chromosome"/>
</dbReference>
<dbReference type="HOGENOM" id="CLU_009273_4_2_7"/>
<dbReference type="InterPro" id="IPR006638">
    <property type="entry name" value="Elp3/MiaA/NifB-like_rSAM"/>
</dbReference>
<evidence type="ECO:0000313" key="9">
    <source>
        <dbReference type="Proteomes" id="UP000010808"/>
    </source>
</evidence>
<keyword evidence="5" id="KW-0408">Iron</keyword>
<dbReference type="InterPro" id="IPR000385">
    <property type="entry name" value="MoaA_NifB_PqqE_Fe-S-bd_CS"/>
</dbReference>
<dbReference type="PATRIC" id="fig|1121451.3.peg.1402"/>
<dbReference type="GO" id="GO:0046872">
    <property type="term" value="F:metal ion binding"/>
    <property type="evidence" value="ECO:0007669"/>
    <property type="project" value="UniProtKB-KW"/>
</dbReference>
<comment type="cofactor">
    <cofactor evidence="1">
        <name>[4Fe-4S] cluster</name>
        <dbReference type="ChEBI" id="CHEBI:49883"/>
    </cofactor>
</comment>
<evidence type="ECO:0000256" key="1">
    <source>
        <dbReference type="ARBA" id="ARBA00001966"/>
    </source>
</evidence>
<dbReference type="GO" id="GO:0003824">
    <property type="term" value="F:catalytic activity"/>
    <property type="evidence" value="ECO:0007669"/>
    <property type="project" value="InterPro"/>
</dbReference>
<dbReference type="InterPro" id="IPR017200">
    <property type="entry name" value="PqqE-like"/>
</dbReference>
<dbReference type="Pfam" id="PF13186">
    <property type="entry name" value="SPASM"/>
    <property type="match status" value="1"/>
</dbReference>
<keyword evidence="6" id="KW-0411">Iron-sulfur</keyword>
<evidence type="ECO:0000256" key="5">
    <source>
        <dbReference type="ARBA" id="ARBA00023004"/>
    </source>
</evidence>
<dbReference type="SMART" id="SM00729">
    <property type="entry name" value="Elp3"/>
    <property type="match status" value="1"/>
</dbReference>
<dbReference type="EMBL" id="FO203522">
    <property type="protein sequence ID" value="CCO23430.1"/>
    <property type="molecule type" value="Genomic_DNA"/>
</dbReference>
<dbReference type="PROSITE" id="PS01305">
    <property type="entry name" value="MOAA_NIFB_PQQE"/>
    <property type="match status" value="1"/>
</dbReference>
<gene>
    <name evidence="8" type="ORF">DESAM_21149</name>
</gene>
<dbReference type="PANTHER" id="PTHR11228:SF34">
    <property type="entry name" value="TUNGSTEN-CONTAINING ALDEHYDE FERREDOXIN OXIDOREDUCTASE COFACTOR MODIFYING PROTEIN"/>
    <property type="match status" value="1"/>
</dbReference>
<dbReference type="Gene3D" id="3.20.20.70">
    <property type="entry name" value="Aldolase class I"/>
    <property type="match status" value="1"/>
</dbReference>
<dbReference type="InterPro" id="IPR007197">
    <property type="entry name" value="rSAM"/>
</dbReference>
<keyword evidence="3" id="KW-0949">S-adenosyl-L-methionine</keyword>
<proteinExistence type="predicted"/>
<dbReference type="NCBIfam" id="TIGR04085">
    <property type="entry name" value="rSAM_more_4Fe4S"/>
    <property type="match status" value="1"/>
</dbReference>
<dbReference type="GO" id="GO:0051539">
    <property type="term" value="F:4 iron, 4 sulfur cluster binding"/>
    <property type="evidence" value="ECO:0007669"/>
    <property type="project" value="UniProtKB-KW"/>
</dbReference>
<evidence type="ECO:0000259" key="7">
    <source>
        <dbReference type="PROSITE" id="PS51918"/>
    </source>
</evidence>
<dbReference type="PIRSF" id="PIRSF037420">
    <property type="entry name" value="PQQ_syn_pqqE"/>
    <property type="match status" value="1"/>
</dbReference>
<dbReference type="SFLD" id="SFLDG01386">
    <property type="entry name" value="main_SPASM_domain-containing"/>
    <property type="match status" value="1"/>
</dbReference>
<sequence length="345" mass="38557">MNSNRCWGSPFSGLEIDSALKDNRLLTAELELSRVCDLRCIYCYASSGDKLPDELSYTEILDAIAQCKNLGTRKIIILGGGEPMLYPRIMDVIRHIHGQGLGIELFTNGTRITPETAAEFYSLKVEPVVKFNSLDPETQDHLAGKKNAHKNIRNGLENLLEAGYAKGDIPFGAQTIICQQNFDEIPEMWRWLRSRNIIPYFETITDQGRAKENEVLAVPSEKAGILFKELSRIDRDEFGIIWEPKPPVAAFSCKRHLYSCTITTTGEVIPCPGVDIPAGNIRTKPLAEIIAGSEVFQNLRNIRETIKGSCKSCELSSECYGCRGMAHHVNGDYLSTDPLCWRAKE</sequence>
<dbReference type="Pfam" id="PF04055">
    <property type="entry name" value="Radical_SAM"/>
    <property type="match status" value="1"/>
</dbReference>
<keyword evidence="9" id="KW-1185">Reference proteome</keyword>
<name>L0RB85_9BACT</name>
<dbReference type="eggNOG" id="COG0535">
    <property type="taxonomic scope" value="Bacteria"/>
</dbReference>
<dbReference type="InterPro" id="IPR058240">
    <property type="entry name" value="rSAM_sf"/>
</dbReference>